<dbReference type="Pfam" id="PF14344">
    <property type="entry name" value="DUF4397"/>
    <property type="match status" value="1"/>
</dbReference>
<comment type="caution">
    <text evidence="5">The sequence shown here is derived from an EMBL/GenBank/DDBJ whole genome shotgun (WGS) entry which is preliminary data.</text>
</comment>
<feature type="domain" description="DUF4397" evidence="4">
    <location>
        <begin position="27"/>
        <end position="147"/>
    </location>
</feature>
<reference evidence="5 6" key="1">
    <citation type="submission" date="2018-06" db="EMBL/GenBank/DDBJ databases">
        <title>Actinomadura craniellae sp. nov. isolated from marine sponge Craniella sp.</title>
        <authorList>
            <person name="Li L."/>
            <person name="Xu Q.H."/>
            <person name="Lin H.W."/>
            <person name="Lu Y.H."/>
        </authorList>
    </citation>
    <scope>NUCLEOTIDE SEQUENCE [LARGE SCALE GENOMIC DNA]</scope>
    <source>
        <strain evidence="5 6">LHW63021</strain>
    </source>
</reference>
<organism evidence="5 6">
    <name type="scientific">Actinomadura craniellae</name>
    <dbReference type="NCBI Taxonomy" id="2231787"/>
    <lineage>
        <taxon>Bacteria</taxon>
        <taxon>Bacillati</taxon>
        <taxon>Actinomycetota</taxon>
        <taxon>Actinomycetes</taxon>
        <taxon>Streptosporangiales</taxon>
        <taxon>Thermomonosporaceae</taxon>
        <taxon>Actinomadura</taxon>
    </lineage>
</organism>
<accession>A0A365H8I4</accession>
<dbReference type="InterPro" id="IPR025510">
    <property type="entry name" value="DUF4397"/>
</dbReference>
<keyword evidence="2" id="KW-0472">Membrane</keyword>
<dbReference type="Proteomes" id="UP000251891">
    <property type="component" value="Unassembled WGS sequence"/>
</dbReference>
<dbReference type="AlphaFoldDB" id="A0A365H8I4"/>
<feature type="chain" id="PRO_5016943672" evidence="3">
    <location>
        <begin position="24"/>
        <end position="263"/>
    </location>
</feature>
<evidence type="ECO:0000313" key="5">
    <source>
        <dbReference type="EMBL" id="RAY14573.1"/>
    </source>
</evidence>
<feature type="compositionally biased region" description="Basic and acidic residues" evidence="1">
    <location>
        <begin position="213"/>
        <end position="223"/>
    </location>
</feature>
<gene>
    <name evidence="5" type="ORF">DPM19_12425</name>
</gene>
<evidence type="ECO:0000259" key="4">
    <source>
        <dbReference type="Pfam" id="PF14344"/>
    </source>
</evidence>
<dbReference type="OrthoDB" id="9783299at2"/>
<keyword evidence="2" id="KW-1133">Transmembrane helix</keyword>
<dbReference type="RefSeq" id="WP_111866549.1">
    <property type="nucleotide sequence ID" value="NZ_QLYX01000005.1"/>
</dbReference>
<feature type="signal peptide" evidence="3">
    <location>
        <begin position="1"/>
        <end position="23"/>
    </location>
</feature>
<dbReference type="EMBL" id="QLYX01000005">
    <property type="protein sequence ID" value="RAY14573.1"/>
    <property type="molecule type" value="Genomic_DNA"/>
</dbReference>
<evidence type="ECO:0000313" key="6">
    <source>
        <dbReference type="Proteomes" id="UP000251891"/>
    </source>
</evidence>
<protein>
    <submittedName>
        <fullName evidence="5">DUF4397 domain-containing protein</fullName>
    </submittedName>
</protein>
<proteinExistence type="predicted"/>
<feature type="region of interest" description="Disordered" evidence="1">
    <location>
        <begin position="213"/>
        <end position="232"/>
    </location>
</feature>
<evidence type="ECO:0000256" key="2">
    <source>
        <dbReference type="SAM" id="Phobius"/>
    </source>
</evidence>
<keyword evidence="3" id="KW-0732">Signal</keyword>
<evidence type="ECO:0000256" key="3">
    <source>
        <dbReference type="SAM" id="SignalP"/>
    </source>
</evidence>
<sequence length="263" mass="26696">MSVVLAALTAATLSLGAAPLALADPGHVRLAHLSPDTPAVDVYLYEQGRKSPRLVLKHVGYGAASPYQRLPVGAYTVAMRPADAAASSPPVLSADVRVRSGAAYTVAGMGPYKSVRLQVLDDSFGPAGGNAGLRVIAASLKRPAVDVVAGDRMLARGLRFPDTTPYRSLPAGTTTVRVRGTAAASDVRLAPGSLGTVVVLDGTGGPRLLHLRDTVPPRQEEPPRGGVAAGSGGAAGGAPLAGVVALGLLALLLYRVRPGKGIR</sequence>
<keyword evidence="2" id="KW-0812">Transmembrane</keyword>
<keyword evidence="6" id="KW-1185">Reference proteome</keyword>
<feature type="transmembrane region" description="Helical" evidence="2">
    <location>
        <begin position="233"/>
        <end position="254"/>
    </location>
</feature>
<name>A0A365H8I4_9ACTN</name>
<evidence type="ECO:0000256" key="1">
    <source>
        <dbReference type="SAM" id="MobiDB-lite"/>
    </source>
</evidence>